<evidence type="ECO:0000313" key="3">
    <source>
        <dbReference type="EMBL" id="WEG73564.1"/>
    </source>
</evidence>
<keyword evidence="1" id="KW-0812">Transmembrane</keyword>
<evidence type="ECO:0000313" key="4">
    <source>
        <dbReference type="Proteomes" id="UP001179647"/>
    </source>
</evidence>
<accession>A0AAF0CVD1</accession>
<keyword evidence="1" id="KW-0472">Membrane</keyword>
<dbReference type="Gene3D" id="3.10.450.310">
    <property type="match status" value="1"/>
</dbReference>
<evidence type="ECO:0000256" key="1">
    <source>
        <dbReference type="SAM" id="Phobius"/>
    </source>
</evidence>
<dbReference type="Pfam" id="PF07435">
    <property type="entry name" value="YycH"/>
    <property type="match status" value="1"/>
</dbReference>
<feature type="domain" description="Regulatory protein YycH" evidence="2">
    <location>
        <begin position="10"/>
        <end position="419"/>
    </location>
</feature>
<proteinExistence type="predicted"/>
<dbReference type="KEGG" id="vie:OL234_01255"/>
<dbReference type="Proteomes" id="UP001179647">
    <property type="component" value="Chromosome"/>
</dbReference>
<dbReference type="AlphaFoldDB" id="A0AAF0CVD1"/>
<sequence length="432" mass="49534">MKVSGKIIRIMLILMIFISLILSWKIWTNAGSTEHDQQRNPEKSLVTKQPKDVFLPVKLVYHSSDGGHYYTNKESLIQSMTKELVSRMKGKITISLGKKYLEPASKRGSFDMIMSSPISVTYFLKINGVEPDKELKSSVDFHRLVVSLDESKLHFLDSDDRQVYQLKLSGEMSELKDMIKAESSRLLPVMNPSSELPVFYEFKNEIKLKKYSYILATQSYTTFSQAFFDDRQEVISNEENDESKDVNLMTADGGTLTVLYDTGEVKYTGHFDEVMSRSYDTDTIFEDSFFYLKNIGTSMGTLRYFEGSDNNVTYRNYVEGYPIFSEYSKGRISVSKDNNNVKVLTNQETIQVPIPSHEEVVLKGTDDTIKELTTLGITKRDIQDLQIGYRWETNNETRQVVDLVPDWYIKLDGTWESLTEIGHSVDEKEGGK</sequence>
<name>A0AAF0CVD1_9ENTE</name>
<evidence type="ECO:0000259" key="2">
    <source>
        <dbReference type="Pfam" id="PF07435"/>
    </source>
</evidence>
<protein>
    <submittedName>
        <fullName evidence="3">Two-component system activity regulator YycH</fullName>
    </submittedName>
</protein>
<keyword evidence="4" id="KW-1185">Reference proteome</keyword>
<organism evidence="3 4">
    <name type="scientific">Vagococcus intermedius</name>
    <dbReference type="NCBI Taxonomy" id="2991418"/>
    <lineage>
        <taxon>Bacteria</taxon>
        <taxon>Bacillati</taxon>
        <taxon>Bacillota</taxon>
        <taxon>Bacilli</taxon>
        <taxon>Lactobacillales</taxon>
        <taxon>Enterococcaceae</taxon>
        <taxon>Vagococcus</taxon>
    </lineage>
</organism>
<keyword evidence="1" id="KW-1133">Transmembrane helix</keyword>
<gene>
    <name evidence="3" type="primary">yycH</name>
    <name evidence="3" type="ORF">OL234_01255</name>
</gene>
<dbReference type="RefSeq" id="WP_275469363.1">
    <property type="nucleotide sequence ID" value="NZ_CP110232.1"/>
</dbReference>
<dbReference type="EMBL" id="CP110232">
    <property type="protein sequence ID" value="WEG73564.1"/>
    <property type="molecule type" value="Genomic_DNA"/>
</dbReference>
<feature type="transmembrane region" description="Helical" evidence="1">
    <location>
        <begin position="7"/>
        <end position="27"/>
    </location>
</feature>
<reference evidence="3" key="1">
    <citation type="submission" date="2022-10" db="EMBL/GenBank/DDBJ databases">
        <title>Vagococcus sp. isolated from poultry meat.</title>
        <authorList>
            <person name="Johansson P."/>
            <person name="Bjorkroth J."/>
        </authorList>
    </citation>
    <scope>NUCLEOTIDE SEQUENCE</scope>
    <source>
        <strain evidence="3">STAA11</strain>
    </source>
</reference>
<dbReference type="InterPro" id="IPR009996">
    <property type="entry name" value="YycH"/>
</dbReference>
<dbReference type="CDD" id="cd15787">
    <property type="entry name" value="YycH_N"/>
    <property type="match status" value="1"/>
</dbReference>